<keyword evidence="2 9" id="KW-0813">Transport</keyword>
<evidence type="ECO:0000256" key="10">
    <source>
        <dbReference type="SAM" id="MobiDB-lite"/>
    </source>
</evidence>
<evidence type="ECO:0000256" key="4">
    <source>
        <dbReference type="ARBA" id="ARBA00022692"/>
    </source>
</evidence>
<organism evidence="11 12">
    <name type="scientific">Nannocystis exedens</name>
    <dbReference type="NCBI Taxonomy" id="54"/>
    <lineage>
        <taxon>Bacteria</taxon>
        <taxon>Pseudomonadati</taxon>
        <taxon>Myxococcota</taxon>
        <taxon>Polyangia</taxon>
        <taxon>Nannocystales</taxon>
        <taxon>Nannocystaceae</taxon>
        <taxon>Nannocystis</taxon>
    </lineage>
</organism>
<accession>A0A1I2AX75</accession>
<evidence type="ECO:0000313" key="12">
    <source>
        <dbReference type="Proteomes" id="UP000199400"/>
    </source>
</evidence>
<dbReference type="PANTHER" id="PTHR42982:SF1">
    <property type="entry name" value="SEC-INDEPENDENT PROTEIN TRANSLOCASE PROTEIN TATA"/>
    <property type="match status" value="1"/>
</dbReference>
<dbReference type="RefSeq" id="WP_096332037.1">
    <property type="nucleotide sequence ID" value="NZ_FOMX01000014.1"/>
</dbReference>
<comment type="subunit">
    <text evidence="9">Forms a complex with TatC.</text>
</comment>
<reference evidence="12" key="1">
    <citation type="submission" date="2016-10" db="EMBL/GenBank/DDBJ databases">
        <authorList>
            <person name="Varghese N."/>
            <person name="Submissions S."/>
        </authorList>
    </citation>
    <scope>NUCLEOTIDE SEQUENCE [LARGE SCALE GENOMIC DNA]</scope>
    <source>
        <strain evidence="12">ATCC 25963</strain>
    </source>
</reference>
<name>A0A1I2AX75_9BACT</name>
<dbReference type="EMBL" id="FOMX01000014">
    <property type="protein sequence ID" value="SFE47583.1"/>
    <property type="molecule type" value="Genomic_DNA"/>
</dbReference>
<keyword evidence="5 9" id="KW-0653">Protein transport</keyword>
<comment type="similarity">
    <text evidence="9">Belongs to the TatA/E family.</text>
</comment>
<feature type="transmembrane region" description="Helical" evidence="9">
    <location>
        <begin position="6"/>
        <end position="23"/>
    </location>
</feature>
<dbReference type="Proteomes" id="UP000199400">
    <property type="component" value="Unassembled WGS sequence"/>
</dbReference>
<comment type="subcellular location">
    <subcellularLocation>
        <location evidence="1 9">Cell membrane</location>
        <topology evidence="1 9">Single-pass membrane protein</topology>
    </subcellularLocation>
</comment>
<dbReference type="InterPro" id="IPR003369">
    <property type="entry name" value="TatA/B/E"/>
</dbReference>
<evidence type="ECO:0000256" key="6">
    <source>
        <dbReference type="ARBA" id="ARBA00022989"/>
    </source>
</evidence>
<keyword evidence="4 9" id="KW-0812">Transmembrane</keyword>
<dbReference type="Pfam" id="PF02416">
    <property type="entry name" value="TatA_B_E"/>
    <property type="match status" value="1"/>
</dbReference>
<protein>
    <recommendedName>
        <fullName evidence="9">Sec-independent protein translocase protein TatA</fullName>
    </recommendedName>
</protein>
<dbReference type="InterPro" id="IPR006312">
    <property type="entry name" value="TatA/E"/>
</dbReference>
<evidence type="ECO:0000256" key="2">
    <source>
        <dbReference type="ARBA" id="ARBA00022448"/>
    </source>
</evidence>
<comment type="function">
    <text evidence="9">Part of the twin-arginine translocation (Tat) system that transports large folded proteins containing a characteristic twin-arginine motif in their signal peptide across membranes. TatA could form the protein-conducting channel of the Tat system.</text>
</comment>
<dbReference type="OrthoDB" id="9813726at2"/>
<dbReference type="HAMAP" id="MF_00236">
    <property type="entry name" value="TatA_E"/>
    <property type="match status" value="1"/>
</dbReference>
<keyword evidence="7 9" id="KW-0811">Translocation</keyword>
<feature type="region of interest" description="Disordered" evidence="10">
    <location>
        <begin position="51"/>
        <end position="76"/>
    </location>
</feature>
<gene>
    <name evidence="9" type="primary">tatA</name>
    <name evidence="11" type="ORF">SAMN02745121_04384</name>
</gene>
<evidence type="ECO:0000313" key="11">
    <source>
        <dbReference type="EMBL" id="SFE47583.1"/>
    </source>
</evidence>
<evidence type="ECO:0000256" key="8">
    <source>
        <dbReference type="ARBA" id="ARBA00023136"/>
    </source>
</evidence>
<evidence type="ECO:0000256" key="5">
    <source>
        <dbReference type="ARBA" id="ARBA00022927"/>
    </source>
</evidence>
<sequence length="76" mass="8338">MLLGVLSPLEIVIIVAVILLVLGPSKLPALGSSIGQMLRGFRKEMKAIEHDKQQEAERRGEIDVTPKDEPKHSRPG</sequence>
<dbReference type="PANTHER" id="PTHR42982">
    <property type="entry name" value="SEC-INDEPENDENT PROTEIN TRANSLOCASE PROTEIN TATA"/>
    <property type="match status" value="1"/>
</dbReference>
<keyword evidence="12" id="KW-1185">Reference proteome</keyword>
<dbReference type="AlphaFoldDB" id="A0A1I2AX75"/>
<dbReference type="GO" id="GO:0008320">
    <property type="term" value="F:protein transmembrane transporter activity"/>
    <property type="evidence" value="ECO:0007669"/>
    <property type="project" value="UniProtKB-UniRule"/>
</dbReference>
<evidence type="ECO:0000256" key="1">
    <source>
        <dbReference type="ARBA" id="ARBA00004162"/>
    </source>
</evidence>
<dbReference type="GO" id="GO:0043953">
    <property type="term" value="P:protein transport by the Tat complex"/>
    <property type="evidence" value="ECO:0007669"/>
    <property type="project" value="UniProtKB-UniRule"/>
</dbReference>
<keyword evidence="8 9" id="KW-0472">Membrane</keyword>
<dbReference type="STRING" id="54.SAMN02745121_04384"/>
<evidence type="ECO:0000256" key="7">
    <source>
        <dbReference type="ARBA" id="ARBA00023010"/>
    </source>
</evidence>
<proteinExistence type="inferred from homology"/>
<evidence type="ECO:0000256" key="3">
    <source>
        <dbReference type="ARBA" id="ARBA00022475"/>
    </source>
</evidence>
<keyword evidence="3 9" id="KW-1003">Cell membrane</keyword>
<keyword evidence="6 9" id="KW-1133">Transmembrane helix</keyword>
<evidence type="ECO:0000256" key="9">
    <source>
        <dbReference type="HAMAP-Rule" id="MF_00236"/>
    </source>
</evidence>
<dbReference type="Gene3D" id="1.20.5.3310">
    <property type="match status" value="1"/>
</dbReference>
<dbReference type="GO" id="GO:0033281">
    <property type="term" value="C:TAT protein transport complex"/>
    <property type="evidence" value="ECO:0007669"/>
    <property type="project" value="UniProtKB-UniRule"/>
</dbReference>